<protein>
    <submittedName>
        <fullName evidence="1">Abi family protein</fullName>
    </submittedName>
</protein>
<dbReference type="Pfam" id="PF07751">
    <property type="entry name" value="Abi_2"/>
    <property type="match status" value="1"/>
</dbReference>
<sequence>MTEYAKQWLSVDDQLAKLIARGVDVADSRAALSLLRSVGYYRLTGYLYPFRQSETYQDDSGRVRVRVLSDYRSGTSLSDAGALIEFDRRLRMLILDGIERIEISLRMQVGYLLGRRSAYSHLDPGTFVQTFTDPQIDPDSGGPRASKHEQWIARVRERQDGSDEAFVAHFRDKYDGQMPIWALTEIMELGHLNRLYGGLVNNLATDIANAYEVPSKRLMTSWIASINYVRNVAAHHARIFNRKLVTAPKRPPKGQVPLLDHLRDEDSAKEVFGLYNALAVMAYLIRAIDPHCGWQRRVVELVECFPETEYVSKRAIGGPDNWSQLNLWRG</sequence>
<reference evidence="2" key="1">
    <citation type="journal article" date="2019" name="Int. J. Syst. Evol. Microbiol.">
        <title>The Global Catalogue of Microorganisms (GCM) 10K type strain sequencing project: providing services to taxonomists for standard genome sequencing and annotation.</title>
        <authorList>
            <consortium name="The Broad Institute Genomics Platform"/>
            <consortium name="The Broad Institute Genome Sequencing Center for Infectious Disease"/>
            <person name="Wu L."/>
            <person name="Ma J."/>
        </authorList>
    </citation>
    <scope>NUCLEOTIDE SEQUENCE [LARGE SCALE GENOMIC DNA]</scope>
    <source>
        <strain evidence="2">KCTC 19466</strain>
    </source>
</reference>
<gene>
    <name evidence="1" type="ORF">GCM10008096_27740</name>
</gene>
<name>A0ABQ3GKD3_9MICC</name>
<dbReference type="RefSeq" id="WP_189351202.1">
    <property type="nucleotide sequence ID" value="NZ_BMXK01000013.1"/>
</dbReference>
<dbReference type="EMBL" id="BMXK01000013">
    <property type="protein sequence ID" value="GHD12403.1"/>
    <property type="molecule type" value="Genomic_DNA"/>
</dbReference>
<dbReference type="InterPro" id="IPR011664">
    <property type="entry name" value="Abi_system_AbiD/AbiF-like"/>
</dbReference>
<dbReference type="InterPro" id="IPR017034">
    <property type="entry name" value="Abi_system_AbiD/AbiF"/>
</dbReference>
<comment type="caution">
    <text evidence="1">The sequence shown here is derived from an EMBL/GenBank/DDBJ whole genome shotgun (WGS) entry which is preliminary data.</text>
</comment>
<evidence type="ECO:0000313" key="1">
    <source>
        <dbReference type="EMBL" id="GHD12403.1"/>
    </source>
</evidence>
<keyword evidence="2" id="KW-1185">Reference proteome</keyword>
<organism evidence="1 2">
    <name type="scientific">Zhihengliuella salsuginis</name>
    <dbReference type="NCBI Taxonomy" id="578222"/>
    <lineage>
        <taxon>Bacteria</taxon>
        <taxon>Bacillati</taxon>
        <taxon>Actinomycetota</taxon>
        <taxon>Actinomycetes</taxon>
        <taxon>Micrococcales</taxon>
        <taxon>Micrococcaceae</taxon>
        <taxon>Zhihengliuella</taxon>
    </lineage>
</organism>
<dbReference type="PIRSF" id="PIRSF034934">
    <property type="entry name" value="AbiF_AbiD"/>
    <property type="match status" value="1"/>
</dbReference>
<accession>A0ABQ3GKD3</accession>
<evidence type="ECO:0000313" key="2">
    <source>
        <dbReference type="Proteomes" id="UP000642819"/>
    </source>
</evidence>
<dbReference type="Proteomes" id="UP000642819">
    <property type="component" value="Unassembled WGS sequence"/>
</dbReference>
<proteinExistence type="predicted"/>